<dbReference type="Proteomes" id="UP000005207">
    <property type="component" value="Linkage group LG7"/>
</dbReference>
<reference evidence="3" key="1">
    <citation type="submission" date="2012-01" db="EMBL/GenBank/DDBJ databases">
        <title>The Genome Sequence of Oreochromis niloticus (Nile Tilapia).</title>
        <authorList>
            <consortium name="Broad Institute Genome Assembly Team"/>
            <consortium name="Broad Institute Sequencing Platform"/>
            <person name="Di Palma F."/>
            <person name="Johnson J."/>
            <person name="Lander E.S."/>
            <person name="Lindblad-Toh K."/>
        </authorList>
    </citation>
    <scope>NUCLEOTIDE SEQUENCE [LARGE SCALE GENOMIC DNA]</scope>
</reference>
<reference evidence="2" key="3">
    <citation type="submission" date="2025-09" db="UniProtKB">
        <authorList>
            <consortium name="Ensembl"/>
        </authorList>
    </citation>
    <scope>IDENTIFICATION</scope>
</reference>
<dbReference type="InParanoid" id="A0A669C262"/>
<dbReference type="Ensembl" id="ENSONIT00000072321.1">
    <property type="protein sequence ID" value="ENSONIP00000041872.1"/>
    <property type="gene ID" value="ENSONIG00000039751.1"/>
</dbReference>
<dbReference type="PANTHER" id="PTHR33332">
    <property type="entry name" value="REVERSE TRANSCRIPTASE DOMAIN-CONTAINING PROTEIN"/>
    <property type="match status" value="1"/>
</dbReference>
<dbReference type="InterPro" id="IPR000477">
    <property type="entry name" value="RT_dom"/>
</dbReference>
<dbReference type="CDD" id="cd01650">
    <property type="entry name" value="RT_nLTR_like"/>
    <property type="match status" value="1"/>
</dbReference>
<evidence type="ECO:0000313" key="3">
    <source>
        <dbReference type="Proteomes" id="UP000005207"/>
    </source>
</evidence>
<dbReference type="GeneTree" id="ENSGT01150000286909"/>
<dbReference type="SUPFAM" id="SSF56672">
    <property type="entry name" value="DNA/RNA polymerases"/>
    <property type="match status" value="1"/>
</dbReference>
<dbReference type="Pfam" id="PF00078">
    <property type="entry name" value="RVT_1"/>
    <property type="match status" value="1"/>
</dbReference>
<proteinExistence type="predicted"/>
<feature type="domain" description="Reverse transcriptase" evidence="1">
    <location>
        <begin position="68"/>
        <end position="345"/>
    </location>
</feature>
<evidence type="ECO:0000313" key="2">
    <source>
        <dbReference type="Ensembl" id="ENSONIP00000041872.1"/>
    </source>
</evidence>
<name>A0A669C262_ORENI</name>
<sequence length="541" mass="59786">MVNCSISIFCPSQLSSSLSNFELPTITQLSSIITNLKSSSCKLDPLPTNLVKLSFPSLAPLIANIVHSSLISGSVPSSLKTAIITPILKKNGSDPSNLNNFRPISNLPFLAKILEKMVAAQVHHHLIGNNLYKQFQSGFRSCHSTETALVKITNDLLLAADSGLISILILLDLTAAFDTISHRILLHRLASIGINGTVLAWFTSYLSGRSQFVQLLPHRSVSTPVNSGVPQGSVLGPLLFIIYLLPRRNIFRKHNIQFHCYADDTQLYLSSKPTATLPPTSISDCLSEIKVWFTDNFLKLNGNKTEFILIGTRSKLTTVPTSLSLSIDNSVVTPSPQVKSLGVILDSTLSFTAHINNITRSSYFHLRNINRLRPSLTPHSTAILVNALVTSRLDYCNSLLYGLPHKSLHKLQLVQNTAARIISRTRSTEHITPVLKQLHWLPIHLRVNFKILLLTFKALHNLAPPYLSDLLHTYSPLRTLRSSSASLLSVPPARLTTMGLRAFSCSAPRLWNALPLALRTTHCLTSFKSLLKTHLFRIAYT</sequence>
<protein>
    <recommendedName>
        <fullName evidence="1">Reverse transcriptase domain-containing protein</fullName>
    </recommendedName>
</protein>
<dbReference type="AlphaFoldDB" id="A0A669C262"/>
<accession>A0A669C262</accession>
<dbReference type="OMA" id="CENERPH"/>
<organism evidence="2 3">
    <name type="scientific">Oreochromis niloticus</name>
    <name type="common">Nile tilapia</name>
    <name type="synonym">Tilapia nilotica</name>
    <dbReference type="NCBI Taxonomy" id="8128"/>
    <lineage>
        <taxon>Eukaryota</taxon>
        <taxon>Metazoa</taxon>
        <taxon>Chordata</taxon>
        <taxon>Craniata</taxon>
        <taxon>Vertebrata</taxon>
        <taxon>Euteleostomi</taxon>
        <taxon>Actinopterygii</taxon>
        <taxon>Neopterygii</taxon>
        <taxon>Teleostei</taxon>
        <taxon>Neoteleostei</taxon>
        <taxon>Acanthomorphata</taxon>
        <taxon>Ovalentaria</taxon>
        <taxon>Cichlomorphae</taxon>
        <taxon>Cichliformes</taxon>
        <taxon>Cichlidae</taxon>
        <taxon>African cichlids</taxon>
        <taxon>Pseudocrenilabrinae</taxon>
        <taxon>Oreochromini</taxon>
        <taxon>Oreochromis</taxon>
    </lineage>
</organism>
<dbReference type="PROSITE" id="PS50878">
    <property type="entry name" value="RT_POL"/>
    <property type="match status" value="1"/>
</dbReference>
<reference evidence="2" key="2">
    <citation type="submission" date="2025-08" db="UniProtKB">
        <authorList>
            <consortium name="Ensembl"/>
        </authorList>
    </citation>
    <scope>IDENTIFICATION</scope>
</reference>
<keyword evidence="3" id="KW-1185">Reference proteome</keyword>
<evidence type="ECO:0000259" key="1">
    <source>
        <dbReference type="PROSITE" id="PS50878"/>
    </source>
</evidence>
<dbReference type="InterPro" id="IPR043502">
    <property type="entry name" value="DNA/RNA_pol_sf"/>
</dbReference>